<organism evidence="1 2">
    <name type="scientific">Parasitella parasitica</name>
    <dbReference type="NCBI Taxonomy" id="35722"/>
    <lineage>
        <taxon>Eukaryota</taxon>
        <taxon>Fungi</taxon>
        <taxon>Fungi incertae sedis</taxon>
        <taxon>Mucoromycota</taxon>
        <taxon>Mucoromycotina</taxon>
        <taxon>Mucoromycetes</taxon>
        <taxon>Mucorales</taxon>
        <taxon>Mucorineae</taxon>
        <taxon>Mucoraceae</taxon>
        <taxon>Parasitella</taxon>
    </lineage>
</organism>
<gene>
    <name evidence="1" type="primary">PARPA_06249.1 scaffold 21360</name>
</gene>
<evidence type="ECO:0000313" key="2">
    <source>
        <dbReference type="Proteomes" id="UP000054107"/>
    </source>
</evidence>
<dbReference type="AlphaFoldDB" id="A0A0B7NAB5"/>
<dbReference type="OrthoDB" id="3264871at2759"/>
<dbReference type="InterPro" id="IPR036691">
    <property type="entry name" value="Endo/exonu/phosph_ase_sf"/>
</dbReference>
<evidence type="ECO:0000313" key="1">
    <source>
        <dbReference type="EMBL" id="CEP12315.1"/>
    </source>
</evidence>
<name>A0A0B7NAB5_9FUNG</name>
<keyword evidence="2" id="KW-1185">Reference proteome</keyword>
<dbReference type="EMBL" id="LN727601">
    <property type="protein sequence ID" value="CEP12315.1"/>
    <property type="molecule type" value="Genomic_DNA"/>
</dbReference>
<protein>
    <recommendedName>
        <fullName evidence="3">Endonuclease/exonuclease/phosphatase domain-containing protein</fullName>
    </recommendedName>
</protein>
<evidence type="ECO:0008006" key="3">
    <source>
        <dbReference type="Google" id="ProtNLM"/>
    </source>
</evidence>
<dbReference type="SUPFAM" id="SSF56219">
    <property type="entry name" value="DNase I-like"/>
    <property type="match status" value="1"/>
</dbReference>
<proteinExistence type="predicted"/>
<dbReference type="Gene3D" id="3.60.10.10">
    <property type="entry name" value="Endonuclease/exonuclease/phosphatase"/>
    <property type="match status" value="1"/>
</dbReference>
<accession>A0A0B7NAB5</accession>
<dbReference type="Proteomes" id="UP000054107">
    <property type="component" value="Unassembled WGS sequence"/>
</dbReference>
<reference evidence="1 2" key="1">
    <citation type="submission" date="2014-09" db="EMBL/GenBank/DDBJ databases">
        <authorList>
            <person name="Ellenberger Sabrina"/>
        </authorList>
    </citation>
    <scope>NUCLEOTIDE SEQUENCE [LARGE SCALE GENOMIC DNA]</scope>
    <source>
        <strain evidence="1 2">CBS 412.66</strain>
    </source>
</reference>
<sequence length="177" mass="19875">MSIYNSPFLLLCESHLDNQAWRETMADLPTWQGRYLANTTHPNSKEFGILISGEASTDISEKVLEIPDLPQGALGLCLTINNMDINIVLVHAPNKHPDRRSFFTTLENALNAYENEQPFALLGDFNCVESPRDRLPHRDQDAGVKELQELTNSSNVFNVWRKIGGTKSSVTYSQSNP</sequence>